<dbReference type="InterPro" id="IPR029069">
    <property type="entry name" value="HotDog_dom_sf"/>
</dbReference>
<dbReference type="GO" id="GO:0016289">
    <property type="term" value="F:acyl-CoA hydrolase activity"/>
    <property type="evidence" value="ECO:0007669"/>
    <property type="project" value="TreeGrafter"/>
</dbReference>
<sequence>MIDYEKLKEIRNMGYIKHTGIRTVELREGYAKCEIILDERHANPIGSTHGGVLFTLVDTVGGAAATSRGRYVTTVSGNINYLRPAMNCKKLIGESREIKVGKKMCVYDVMITDENDREIAKATMTFFYLDKINADDFMNAKRLRS</sequence>
<dbReference type="PANTHER" id="PTHR42856:SF1">
    <property type="entry name" value="ACYL-COENZYME A THIOESTERASE PAAI"/>
    <property type="match status" value="1"/>
</dbReference>
<dbReference type="STRING" id="39490.ERS852448_00971"/>
<dbReference type="EMBL" id="CYYA01000005">
    <property type="protein sequence ID" value="CUM89751.1"/>
    <property type="molecule type" value="Genomic_DNA"/>
</dbReference>
<feature type="domain" description="Thioesterase" evidence="2">
    <location>
        <begin position="46"/>
        <end position="119"/>
    </location>
</feature>
<evidence type="ECO:0000313" key="4">
    <source>
        <dbReference type="Proteomes" id="UP000095492"/>
    </source>
</evidence>
<dbReference type="Proteomes" id="UP000095492">
    <property type="component" value="Unassembled WGS sequence"/>
</dbReference>
<evidence type="ECO:0000259" key="2">
    <source>
        <dbReference type="Pfam" id="PF03061"/>
    </source>
</evidence>
<dbReference type="GeneID" id="97390301"/>
<dbReference type="InterPro" id="IPR003736">
    <property type="entry name" value="PAAI_dom"/>
</dbReference>
<dbReference type="Pfam" id="PF03061">
    <property type="entry name" value="4HBT"/>
    <property type="match status" value="1"/>
</dbReference>
<reference evidence="3 4" key="1">
    <citation type="submission" date="2015-09" db="EMBL/GenBank/DDBJ databases">
        <authorList>
            <consortium name="Pathogen Informatics"/>
        </authorList>
    </citation>
    <scope>NUCLEOTIDE SEQUENCE [LARGE SCALE GENOMIC DNA]</scope>
    <source>
        <strain evidence="3 4">2789STDY5608891</strain>
    </source>
</reference>
<dbReference type="RefSeq" id="WP_055289694.1">
    <property type="nucleotide sequence ID" value="NZ_CP173382.1"/>
</dbReference>
<dbReference type="NCBIfam" id="TIGR00369">
    <property type="entry name" value="unchar_dom_1"/>
    <property type="match status" value="1"/>
</dbReference>
<dbReference type="InterPro" id="IPR052723">
    <property type="entry name" value="Acyl-CoA_thioesterase_PaaI"/>
</dbReference>
<dbReference type="Gene3D" id="3.10.129.10">
    <property type="entry name" value="Hotdog Thioesterase"/>
    <property type="match status" value="1"/>
</dbReference>
<dbReference type="PANTHER" id="PTHR42856">
    <property type="entry name" value="ACYL-COENZYME A THIOESTERASE PAAI"/>
    <property type="match status" value="1"/>
</dbReference>
<dbReference type="EC" id="3.1.2.-" evidence="3"/>
<keyword evidence="1 3" id="KW-0378">Hydrolase</keyword>
<dbReference type="AlphaFoldDB" id="A0A173SHE4"/>
<name>A0A173SHE4_EUBRA</name>
<evidence type="ECO:0000313" key="3">
    <source>
        <dbReference type="EMBL" id="CUM89751.1"/>
    </source>
</evidence>
<evidence type="ECO:0000256" key="1">
    <source>
        <dbReference type="ARBA" id="ARBA00022801"/>
    </source>
</evidence>
<gene>
    <name evidence="3" type="primary">paaI</name>
    <name evidence="3" type="ORF">ERS852448_00971</name>
</gene>
<dbReference type="CDD" id="cd03443">
    <property type="entry name" value="PaaI_thioesterase"/>
    <property type="match status" value="1"/>
</dbReference>
<dbReference type="InterPro" id="IPR006683">
    <property type="entry name" value="Thioestr_dom"/>
</dbReference>
<protein>
    <submittedName>
        <fullName evidence="3">Acyl-coenzyme A thioesterase PaaI</fullName>
        <ecNumber evidence="3">3.1.2.-</ecNumber>
    </submittedName>
</protein>
<organism evidence="3 4">
    <name type="scientific">Eubacterium ramulus</name>
    <dbReference type="NCBI Taxonomy" id="39490"/>
    <lineage>
        <taxon>Bacteria</taxon>
        <taxon>Bacillati</taxon>
        <taxon>Bacillota</taxon>
        <taxon>Clostridia</taxon>
        <taxon>Eubacteriales</taxon>
        <taxon>Eubacteriaceae</taxon>
        <taxon>Eubacterium</taxon>
    </lineage>
</organism>
<dbReference type="SUPFAM" id="SSF54637">
    <property type="entry name" value="Thioesterase/thiol ester dehydrase-isomerase"/>
    <property type="match status" value="1"/>
</dbReference>
<accession>A0A173SHE4</accession>
<proteinExistence type="predicted"/>